<dbReference type="KEGG" id="hro:HELRODRAFT_96238"/>
<dbReference type="Gene3D" id="3.40.50.300">
    <property type="entry name" value="P-loop containing nucleotide triphosphate hydrolases"/>
    <property type="match status" value="1"/>
</dbReference>
<dbReference type="Proteomes" id="UP000015101">
    <property type="component" value="Unassembled WGS sequence"/>
</dbReference>
<dbReference type="GeneID" id="20217656"/>
<feature type="binding site" evidence="15">
    <location>
        <begin position="208"/>
        <end position="212"/>
    </location>
    <ligand>
        <name>GTP</name>
        <dbReference type="ChEBI" id="CHEBI:37565"/>
    </ligand>
</feature>
<evidence type="ECO:0000256" key="15">
    <source>
        <dbReference type="PIRSR" id="PIRSR601019-1"/>
    </source>
</evidence>
<accession>T1G9A9</accession>
<dbReference type="PRINTS" id="PR00440">
    <property type="entry name" value="GPROTEINA12"/>
</dbReference>
<dbReference type="PROSITE" id="PS51882">
    <property type="entry name" value="G_ALPHA"/>
    <property type="match status" value="1"/>
</dbReference>
<dbReference type="Gene3D" id="1.10.400.10">
    <property type="entry name" value="GI Alpha 1, domain 2-like"/>
    <property type="match status" value="1"/>
</dbReference>
<evidence type="ECO:0000313" key="19">
    <source>
        <dbReference type="Proteomes" id="UP000015101"/>
    </source>
</evidence>
<feature type="binding site" evidence="15">
    <location>
        <begin position="50"/>
        <end position="55"/>
    </location>
    <ligand>
        <name>GTP</name>
        <dbReference type="ChEBI" id="CHEBI:37565"/>
    </ligand>
</feature>
<dbReference type="SMART" id="SM00275">
    <property type="entry name" value="G_alpha"/>
    <property type="match status" value="1"/>
</dbReference>
<feature type="binding site" evidence="15">
    <location>
        <begin position="158"/>
        <end position="159"/>
    </location>
    <ligand>
        <name>GTP</name>
        <dbReference type="ChEBI" id="CHEBI:37565"/>
    </ligand>
</feature>
<dbReference type="Pfam" id="PF00503">
    <property type="entry name" value="G-alpha"/>
    <property type="match status" value="1"/>
</dbReference>
<dbReference type="OMA" id="IMRRQIN"/>
<dbReference type="GO" id="GO:0007188">
    <property type="term" value="P:adenylate cyclase-modulating G protein-coupled receptor signaling pathway"/>
    <property type="evidence" value="ECO:0000318"/>
    <property type="project" value="GO_Central"/>
</dbReference>
<evidence type="ECO:0000256" key="9">
    <source>
        <dbReference type="ARBA" id="ARBA00022842"/>
    </source>
</evidence>
<feature type="binding site" evidence="15">
    <location>
        <begin position="183"/>
        <end position="189"/>
    </location>
    <ligand>
        <name>GTP</name>
        <dbReference type="ChEBI" id="CHEBI:37565"/>
    </ligand>
</feature>
<dbReference type="EnsemblMetazoa" id="HelroT96238">
    <property type="protein sequence ID" value="HelroP96238"/>
    <property type="gene ID" value="HelroG96238"/>
</dbReference>
<evidence type="ECO:0000256" key="2">
    <source>
        <dbReference type="ARBA" id="ARBA00004635"/>
    </source>
</evidence>
<dbReference type="FunCoup" id="T1G9A9">
    <property type="interactions" value="159"/>
</dbReference>
<dbReference type="SUPFAM" id="SSF52540">
    <property type="entry name" value="P-loop containing nucleoside triphosphate hydrolases"/>
    <property type="match status" value="1"/>
</dbReference>
<dbReference type="RefSeq" id="XP_009030341.1">
    <property type="nucleotide sequence ID" value="XM_009032093.1"/>
</dbReference>
<dbReference type="GO" id="GO:0031752">
    <property type="term" value="F:D5 dopamine receptor binding"/>
    <property type="evidence" value="ECO:0000318"/>
    <property type="project" value="GO_Central"/>
</dbReference>
<reference evidence="17 19" key="2">
    <citation type="journal article" date="2013" name="Nature">
        <title>Insights into bilaterian evolution from three spiralian genomes.</title>
        <authorList>
            <person name="Simakov O."/>
            <person name="Marletaz F."/>
            <person name="Cho S.J."/>
            <person name="Edsinger-Gonzales E."/>
            <person name="Havlak P."/>
            <person name="Hellsten U."/>
            <person name="Kuo D.H."/>
            <person name="Larsson T."/>
            <person name="Lv J."/>
            <person name="Arendt D."/>
            <person name="Savage R."/>
            <person name="Osoegawa K."/>
            <person name="de Jong P."/>
            <person name="Grimwood J."/>
            <person name="Chapman J.A."/>
            <person name="Shapiro H."/>
            <person name="Aerts A."/>
            <person name="Otillar R.P."/>
            <person name="Terry A.Y."/>
            <person name="Boore J.L."/>
            <person name="Grigoriev I.V."/>
            <person name="Lindberg D.R."/>
            <person name="Seaver E.C."/>
            <person name="Weisblat D.A."/>
            <person name="Putnam N.H."/>
            <person name="Rokhsar D.S."/>
        </authorList>
    </citation>
    <scope>NUCLEOTIDE SEQUENCE</scope>
</reference>
<dbReference type="CTD" id="20217656"/>
<dbReference type="GO" id="GO:0046872">
    <property type="term" value="F:metal ion binding"/>
    <property type="evidence" value="ECO:0007669"/>
    <property type="project" value="UniProtKB-KW"/>
</dbReference>
<dbReference type="CDD" id="cd00066">
    <property type="entry name" value="G-alpha"/>
    <property type="match status" value="1"/>
</dbReference>
<evidence type="ECO:0000256" key="3">
    <source>
        <dbReference type="ARBA" id="ARBA00010405"/>
    </source>
</evidence>
<sequence length="365" mass="42509">MATVFFGCCSPKDPNRRKPYIRSQQIDKQLSKDRSKLRRTIKLLLLGSGESGKSTFIKQMRIINGKEFQPDELKVYKTTIYENIVKGMKVLIDARAKLQLTFQQPASHTHAQFVFSYDNNIKLEEPVFTQYVTSLIELWEDGGIQEAFSRRKEFHLGDSLKYFMENIERISSMSYVPSNQDILHARKPTKSISEYEFIIKGIPFLFVDVGGQRSQRPKWYQCFEAVTCILFLASSSEYDQTLLEDRRANRLVESCDIFDAIVNNKTFANVSIILFLNKTDLLKEKILTSDIRQYFPEQFPSSSDSKCLEDVQKFEVQLFDARWKDRTLPLFHHFTTAVDTENIKFVFSATRETILQNNIKTLMLQ</sequence>
<feature type="binding site" evidence="15">
    <location>
        <begin position="277"/>
        <end position="280"/>
    </location>
    <ligand>
        <name>GTP</name>
        <dbReference type="ChEBI" id="CHEBI:37565"/>
    </ligand>
</feature>
<name>T1G9A9_HELRO</name>
<keyword evidence="12" id="KW-0564">Palmitate</keyword>
<dbReference type="OrthoDB" id="5817230at2759"/>
<keyword evidence="9 16" id="KW-0460">Magnesium</keyword>
<keyword evidence="13" id="KW-0807">Transducer</keyword>
<dbReference type="InterPro" id="IPR001019">
    <property type="entry name" value="Gprotein_alpha_su"/>
</dbReference>
<evidence type="ECO:0000256" key="5">
    <source>
        <dbReference type="ARBA" id="ARBA00022490"/>
    </source>
</evidence>
<keyword evidence="11" id="KW-0472">Membrane</keyword>
<dbReference type="InterPro" id="IPR027417">
    <property type="entry name" value="P-loop_NTPase"/>
</dbReference>
<feature type="binding site" evidence="15">
    <location>
        <position position="337"/>
    </location>
    <ligand>
        <name>GTP</name>
        <dbReference type="ChEBI" id="CHEBI:37565"/>
    </ligand>
</feature>
<dbReference type="FunFam" id="3.40.50.300:FF:000754">
    <property type="entry name" value="Guanine nucleotide-binding protein subunit alpha-13"/>
    <property type="match status" value="1"/>
</dbReference>
<evidence type="ECO:0000256" key="14">
    <source>
        <dbReference type="ARBA" id="ARBA00023288"/>
    </source>
</evidence>
<dbReference type="InterPro" id="IPR000469">
    <property type="entry name" value="Gprotein_alpha_12/13"/>
</dbReference>
<dbReference type="GO" id="GO:0003924">
    <property type="term" value="F:GTPase activity"/>
    <property type="evidence" value="ECO:0000318"/>
    <property type="project" value="GO_Central"/>
</dbReference>
<dbReference type="GO" id="GO:0031526">
    <property type="term" value="C:brush border membrane"/>
    <property type="evidence" value="ECO:0000318"/>
    <property type="project" value="GO_Central"/>
</dbReference>
<evidence type="ECO:0000256" key="7">
    <source>
        <dbReference type="ARBA" id="ARBA00022723"/>
    </source>
</evidence>
<dbReference type="PRINTS" id="PR00318">
    <property type="entry name" value="GPROTEINA"/>
</dbReference>
<dbReference type="GO" id="GO:0005834">
    <property type="term" value="C:heterotrimeric G-protein complex"/>
    <property type="evidence" value="ECO:0000318"/>
    <property type="project" value="GO_Central"/>
</dbReference>
<evidence type="ECO:0000256" key="10">
    <source>
        <dbReference type="ARBA" id="ARBA00023134"/>
    </source>
</evidence>
<keyword evidence="6" id="KW-0597">Phosphoprotein</keyword>
<dbReference type="InParanoid" id="T1G9A9"/>
<organism evidence="18 19">
    <name type="scientific">Helobdella robusta</name>
    <name type="common">Californian leech</name>
    <dbReference type="NCBI Taxonomy" id="6412"/>
    <lineage>
        <taxon>Eukaryota</taxon>
        <taxon>Metazoa</taxon>
        <taxon>Spiralia</taxon>
        <taxon>Lophotrochozoa</taxon>
        <taxon>Annelida</taxon>
        <taxon>Clitellata</taxon>
        <taxon>Hirudinea</taxon>
        <taxon>Rhynchobdellida</taxon>
        <taxon>Glossiphoniidae</taxon>
        <taxon>Helobdella</taxon>
    </lineage>
</organism>
<dbReference type="FunFam" id="1.10.400.10:FF:000004">
    <property type="entry name" value="Guanine nucleotide-binding protein subunit alpha-12"/>
    <property type="match status" value="1"/>
</dbReference>
<gene>
    <name evidence="18" type="primary">20217656</name>
    <name evidence="17" type="ORF">HELRODRAFT_96238</name>
</gene>
<dbReference type="GO" id="GO:0007266">
    <property type="term" value="P:Rho protein signal transduction"/>
    <property type="evidence" value="ECO:0000318"/>
    <property type="project" value="GO_Central"/>
</dbReference>
<dbReference type="PANTHER" id="PTHR10218:SF360">
    <property type="entry name" value="GUANINE NUCLEOTIDE-BINDING PROTEIN SUBUNIT ALPHA HOMOLOG"/>
    <property type="match status" value="1"/>
</dbReference>
<dbReference type="FunFam" id="3.40.50.300:FF:000692">
    <property type="entry name" value="Guanine nucleotide-binding protein subunit alpha"/>
    <property type="match status" value="1"/>
</dbReference>
<evidence type="ECO:0000313" key="17">
    <source>
        <dbReference type="EMBL" id="ESN91492.1"/>
    </source>
</evidence>
<evidence type="ECO:0000256" key="4">
    <source>
        <dbReference type="ARBA" id="ARBA00011356"/>
    </source>
</evidence>
<evidence type="ECO:0000256" key="16">
    <source>
        <dbReference type="PIRSR" id="PIRSR601019-2"/>
    </source>
</evidence>
<keyword evidence="5" id="KW-0963">Cytoplasm</keyword>
<dbReference type="AlphaFoldDB" id="T1G9A9"/>
<evidence type="ECO:0000256" key="11">
    <source>
        <dbReference type="ARBA" id="ARBA00023136"/>
    </source>
</evidence>
<keyword evidence="8 15" id="KW-0547">Nucleotide-binding</keyword>
<keyword evidence="10 15" id="KW-0342">GTP-binding</keyword>
<comment type="similarity">
    <text evidence="3">Belongs to the G-alpha family. G(12) subfamily.</text>
</comment>
<dbReference type="HOGENOM" id="CLU_014184_3_1_1"/>
<dbReference type="EMBL" id="AMQM01002091">
    <property type="status" value="NOT_ANNOTATED_CDS"/>
    <property type="molecule type" value="Genomic_DNA"/>
</dbReference>
<reference evidence="19" key="1">
    <citation type="submission" date="2012-12" db="EMBL/GenBank/DDBJ databases">
        <authorList>
            <person name="Hellsten U."/>
            <person name="Grimwood J."/>
            <person name="Chapman J.A."/>
            <person name="Shapiro H."/>
            <person name="Aerts A."/>
            <person name="Otillar R.P."/>
            <person name="Terry A.Y."/>
            <person name="Boore J.L."/>
            <person name="Simakov O."/>
            <person name="Marletaz F."/>
            <person name="Cho S.-J."/>
            <person name="Edsinger-Gonzales E."/>
            <person name="Havlak P."/>
            <person name="Kuo D.-H."/>
            <person name="Larsson T."/>
            <person name="Lv J."/>
            <person name="Arendt D."/>
            <person name="Savage R."/>
            <person name="Osoegawa K."/>
            <person name="de Jong P."/>
            <person name="Lindberg D.R."/>
            <person name="Seaver E.C."/>
            <person name="Weisblat D.A."/>
            <person name="Putnam N.H."/>
            <person name="Grigoriev I.V."/>
            <person name="Rokhsar D.S."/>
        </authorList>
    </citation>
    <scope>NUCLEOTIDE SEQUENCE</scope>
</reference>
<feature type="binding site" evidence="16">
    <location>
        <position position="189"/>
    </location>
    <ligand>
        <name>Mg(2+)</name>
        <dbReference type="ChEBI" id="CHEBI:18420"/>
    </ligand>
</feature>
<evidence type="ECO:0000313" key="18">
    <source>
        <dbReference type="EnsemblMetazoa" id="HelroP96238"/>
    </source>
</evidence>
<evidence type="ECO:0000256" key="6">
    <source>
        <dbReference type="ARBA" id="ARBA00022553"/>
    </source>
</evidence>
<dbReference type="SUPFAM" id="SSF47895">
    <property type="entry name" value="Transducin (alpha subunit), insertion domain"/>
    <property type="match status" value="1"/>
</dbReference>
<keyword evidence="7 16" id="KW-0479">Metal-binding</keyword>
<dbReference type="PANTHER" id="PTHR10218">
    <property type="entry name" value="GTP-BINDING PROTEIN ALPHA SUBUNIT"/>
    <property type="match status" value="1"/>
</dbReference>
<comment type="subunit">
    <text evidence="4">G proteins are composed of 3 units; alpha, beta and gamma. The alpha chain contains the guanine nucleotide binding site.</text>
</comment>
<dbReference type="InterPro" id="IPR011025">
    <property type="entry name" value="GproteinA_insert"/>
</dbReference>
<dbReference type="eggNOG" id="KOG0082">
    <property type="taxonomic scope" value="Eukaryota"/>
</dbReference>
<keyword evidence="14" id="KW-0449">Lipoprotein</keyword>
<evidence type="ECO:0000256" key="12">
    <source>
        <dbReference type="ARBA" id="ARBA00023139"/>
    </source>
</evidence>
<dbReference type="GO" id="GO:0005737">
    <property type="term" value="C:cytoplasm"/>
    <property type="evidence" value="ECO:0000318"/>
    <property type="project" value="GO_Central"/>
</dbReference>
<proteinExistence type="inferred from homology"/>
<comment type="subcellular location">
    <subcellularLocation>
        <location evidence="1">Cytoplasm</location>
    </subcellularLocation>
    <subcellularLocation>
        <location evidence="2">Membrane</location>
        <topology evidence="2">Lipid-anchor</topology>
    </subcellularLocation>
</comment>
<evidence type="ECO:0000256" key="13">
    <source>
        <dbReference type="ARBA" id="ARBA00023224"/>
    </source>
</evidence>
<evidence type="ECO:0000256" key="1">
    <source>
        <dbReference type="ARBA" id="ARBA00004496"/>
    </source>
</evidence>
<protein>
    <submittedName>
        <fullName evidence="17 18">Uncharacterized protein</fullName>
    </submittedName>
</protein>
<reference evidence="18" key="3">
    <citation type="submission" date="2015-06" db="UniProtKB">
        <authorList>
            <consortium name="EnsemblMetazoa"/>
        </authorList>
    </citation>
    <scope>IDENTIFICATION</scope>
</reference>
<dbReference type="EMBL" id="KB097700">
    <property type="protein sequence ID" value="ESN91492.1"/>
    <property type="molecule type" value="Genomic_DNA"/>
</dbReference>
<dbReference type="GO" id="GO:0031683">
    <property type="term" value="F:G-protein beta/gamma-subunit complex binding"/>
    <property type="evidence" value="ECO:0000318"/>
    <property type="project" value="GO_Central"/>
</dbReference>
<dbReference type="GO" id="GO:0005525">
    <property type="term" value="F:GTP binding"/>
    <property type="evidence" value="ECO:0007669"/>
    <property type="project" value="UniProtKB-KW"/>
</dbReference>
<evidence type="ECO:0000256" key="8">
    <source>
        <dbReference type="ARBA" id="ARBA00022741"/>
    </source>
</evidence>
<keyword evidence="19" id="KW-1185">Reference proteome</keyword>
<feature type="binding site" evidence="16">
    <location>
        <position position="54"/>
    </location>
    <ligand>
        <name>Mg(2+)</name>
        <dbReference type="ChEBI" id="CHEBI:18420"/>
    </ligand>
</feature>
<dbReference type="STRING" id="6412.T1G9A9"/>